<dbReference type="RefSeq" id="WP_262582052.1">
    <property type="nucleotide sequence ID" value="NZ_JAOQJV010000016.1"/>
</dbReference>
<evidence type="ECO:0000313" key="3">
    <source>
        <dbReference type="EMBL" id="MCU6700702.1"/>
    </source>
</evidence>
<evidence type="ECO:0000313" key="4">
    <source>
        <dbReference type="Proteomes" id="UP001207605"/>
    </source>
</evidence>
<keyword evidence="4" id="KW-1185">Reference proteome</keyword>
<reference evidence="3 4" key="1">
    <citation type="journal article" date="2021" name="ISME Commun">
        <title>Automated analysis of genomic sequences facilitates high-throughput and comprehensive description of bacteria.</title>
        <authorList>
            <person name="Hitch T.C.A."/>
        </authorList>
    </citation>
    <scope>NUCLEOTIDE SEQUENCE [LARGE SCALE GENOMIC DNA]</scope>
    <source>
        <strain evidence="3 4">Sanger_02</strain>
    </source>
</reference>
<sequence length="307" mass="33390">MVQLDATTQEVLNRISEEFAQKGAYNLRQNGVALCHGDSEHIKIRKKEDKPGIDILIDGDTKGERVFIPVVVSVSGMTDLVYNDFYVADGADVTIVAGCGIHNSGCNESRHDGIHTFHVGENANVKYEEKHYGEGNGTGSRVLNPVTNIEVGRNSVFTMDTAQIKGVDSTVRETNVELAEGAKLYVLEKLMTDGEQKAESNIEVCLEGSGSSAQIVSRSVCKGHSLQTFHPKAVGRNKCHAHIQCDSIIMDQAHVGSIPEIQAEHVDAAIIHEAAIGRINDEQLLKLRTLGMTEAEAENVIIENFLS</sequence>
<dbReference type="SUPFAM" id="SSF101960">
    <property type="entry name" value="Stabilizer of iron transporter SufD"/>
    <property type="match status" value="1"/>
</dbReference>
<protein>
    <submittedName>
        <fullName evidence="3">SufD family Fe-S cluster assembly protein</fullName>
    </submittedName>
</protein>
<dbReference type="InterPro" id="IPR037284">
    <property type="entry name" value="SUF_FeS_clus_asmbl_SufBD_sf"/>
</dbReference>
<dbReference type="Pfam" id="PF01458">
    <property type="entry name" value="SUFBD_core"/>
    <property type="match status" value="1"/>
</dbReference>
<dbReference type="PANTHER" id="PTHR30508">
    <property type="entry name" value="FES CLUSTER ASSEMBLY PROTEIN SUF"/>
    <property type="match status" value="1"/>
</dbReference>
<dbReference type="PANTHER" id="PTHR30508:SF1">
    <property type="entry name" value="UPF0051 PROTEIN ABCI8, CHLOROPLASTIC-RELATED"/>
    <property type="match status" value="1"/>
</dbReference>
<comment type="similarity">
    <text evidence="1">Belongs to the iron-sulfur cluster assembly SufBD family.</text>
</comment>
<name>A0ABT2S8F4_9FIRM</name>
<proteinExistence type="inferred from homology"/>
<evidence type="ECO:0000259" key="2">
    <source>
        <dbReference type="Pfam" id="PF01458"/>
    </source>
</evidence>
<feature type="domain" description="SUF system FeS cluster assembly SufBD core" evidence="2">
    <location>
        <begin position="87"/>
        <end position="305"/>
    </location>
</feature>
<dbReference type="InterPro" id="IPR000825">
    <property type="entry name" value="SUF_FeS_clus_asmbl_SufBD_core"/>
</dbReference>
<dbReference type="InterPro" id="IPR055346">
    <property type="entry name" value="Fe-S_cluster_assembly_SufBD"/>
</dbReference>
<comment type="caution">
    <text evidence="3">The sequence shown here is derived from an EMBL/GenBank/DDBJ whole genome shotgun (WGS) entry which is preliminary data.</text>
</comment>
<dbReference type="EMBL" id="JAOQJV010000016">
    <property type="protein sequence ID" value="MCU6700702.1"/>
    <property type="molecule type" value="Genomic_DNA"/>
</dbReference>
<dbReference type="Proteomes" id="UP001207605">
    <property type="component" value="Unassembled WGS sequence"/>
</dbReference>
<evidence type="ECO:0000256" key="1">
    <source>
        <dbReference type="ARBA" id="ARBA00043967"/>
    </source>
</evidence>
<organism evidence="3 4">
    <name type="scientific">Dorea ammoniilytica</name>
    <dbReference type="NCBI Taxonomy" id="2981788"/>
    <lineage>
        <taxon>Bacteria</taxon>
        <taxon>Bacillati</taxon>
        <taxon>Bacillota</taxon>
        <taxon>Clostridia</taxon>
        <taxon>Lachnospirales</taxon>
        <taxon>Lachnospiraceae</taxon>
        <taxon>Dorea</taxon>
    </lineage>
</organism>
<gene>
    <name evidence="3" type="ORF">OCV65_10725</name>
</gene>
<accession>A0ABT2S8F4</accession>